<feature type="region of interest" description="Disordered" evidence="4">
    <location>
        <begin position="121"/>
        <end position="145"/>
    </location>
</feature>
<dbReference type="Gene3D" id="2.60.40.790">
    <property type="match status" value="1"/>
</dbReference>
<comment type="similarity">
    <text evidence="2 3">Belongs to the small heat shock protein (HSP20) family.</text>
</comment>
<name>A0A0D9Z549_9ORYZ</name>
<accession>A0A0D9Z549</accession>
<evidence type="ECO:0000256" key="3">
    <source>
        <dbReference type="RuleBase" id="RU003616"/>
    </source>
</evidence>
<dbReference type="HOGENOM" id="CLU_793160_0_0_1"/>
<dbReference type="InterPro" id="IPR007052">
    <property type="entry name" value="CS_dom"/>
</dbReference>
<dbReference type="SUPFAM" id="SSF49764">
    <property type="entry name" value="HSP20-like chaperones"/>
    <property type="match status" value="1"/>
</dbReference>
<feature type="domain" description="CS" evidence="6">
    <location>
        <begin position="254"/>
        <end position="344"/>
    </location>
</feature>
<sequence length="350" mass="38295">MDLTSGFLGSSLGTVTVSTPFSMDALICSGLVFSGSRNLRRNLPLLRSTRCHLSVFSSCSLLRSPLICRMLPSSTSTLTSSFFSPGTSALNTCASGVSFQSMRAPAKAAVSEEVPRGKDGKMLPLLLLPEPKGKPSKGSQRSREKGSNMLLRRIIDIVGIAANLEVERSDFSEKSAHRSKDQQALLRIEITLFPSRTQTRQPKNSKTQYTMSLIRRSNVFDPFSLDLWDPFDGFPFGSGSGSLFPRANSDAAASAGARIDWKETPEAHVFKADVPGLKKEEVKVEVEDGNVLQISGERIKEQEEKTDKFRLPENTKPEQIKASMENGVLTVTVPKEEPKKPDVKSIQITG</sequence>
<dbReference type="STRING" id="40148.A0A0D9Z549"/>
<dbReference type="PROSITE" id="PS51203">
    <property type="entry name" value="CS"/>
    <property type="match status" value="1"/>
</dbReference>
<dbReference type="InterPro" id="IPR002068">
    <property type="entry name" value="A-crystallin/Hsp20_dom"/>
</dbReference>
<evidence type="ECO:0000313" key="7">
    <source>
        <dbReference type="EnsemblPlants" id="OGLUM03G11750.2"/>
    </source>
</evidence>
<dbReference type="GO" id="GO:0009408">
    <property type="term" value="P:response to heat"/>
    <property type="evidence" value="ECO:0007669"/>
    <property type="project" value="UniProtKB-ARBA"/>
</dbReference>
<dbReference type="Pfam" id="PF00011">
    <property type="entry name" value="HSP20"/>
    <property type="match status" value="1"/>
</dbReference>
<organism evidence="7">
    <name type="scientific">Oryza glumipatula</name>
    <dbReference type="NCBI Taxonomy" id="40148"/>
    <lineage>
        <taxon>Eukaryota</taxon>
        <taxon>Viridiplantae</taxon>
        <taxon>Streptophyta</taxon>
        <taxon>Embryophyta</taxon>
        <taxon>Tracheophyta</taxon>
        <taxon>Spermatophyta</taxon>
        <taxon>Magnoliopsida</taxon>
        <taxon>Liliopsida</taxon>
        <taxon>Poales</taxon>
        <taxon>Poaceae</taxon>
        <taxon>BOP clade</taxon>
        <taxon>Oryzoideae</taxon>
        <taxon>Oryzeae</taxon>
        <taxon>Oryzinae</taxon>
        <taxon>Oryza</taxon>
    </lineage>
</organism>
<evidence type="ECO:0000259" key="5">
    <source>
        <dbReference type="PROSITE" id="PS01031"/>
    </source>
</evidence>
<dbReference type="Gramene" id="OGLUM03G11750.2">
    <property type="protein sequence ID" value="OGLUM03G11750.2"/>
    <property type="gene ID" value="OGLUM03G11750"/>
</dbReference>
<evidence type="ECO:0000259" key="6">
    <source>
        <dbReference type="PROSITE" id="PS51203"/>
    </source>
</evidence>
<keyword evidence="8" id="KW-1185">Reference proteome</keyword>
<dbReference type="eggNOG" id="KOG0710">
    <property type="taxonomic scope" value="Eukaryota"/>
</dbReference>
<dbReference type="InterPro" id="IPR031107">
    <property type="entry name" value="Small_HSP"/>
</dbReference>
<dbReference type="PROSITE" id="PS01031">
    <property type="entry name" value="SHSP"/>
    <property type="match status" value="1"/>
</dbReference>
<evidence type="ECO:0000256" key="2">
    <source>
        <dbReference type="PROSITE-ProRule" id="PRU00285"/>
    </source>
</evidence>
<dbReference type="AlphaFoldDB" id="A0A0D9Z549"/>
<dbReference type="InterPro" id="IPR008978">
    <property type="entry name" value="HSP20-like_chaperone"/>
</dbReference>
<dbReference type="EnsemblPlants" id="OGLUM03G11750.2">
    <property type="protein sequence ID" value="OGLUM03G11750.2"/>
    <property type="gene ID" value="OGLUM03G11750"/>
</dbReference>
<protein>
    <submittedName>
        <fullName evidence="7">Uncharacterized protein</fullName>
    </submittedName>
</protein>
<proteinExistence type="inferred from homology"/>
<dbReference type="Proteomes" id="UP000026961">
    <property type="component" value="Chromosome 3"/>
</dbReference>
<feature type="domain" description="SHSP" evidence="5">
    <location>
        <begin position="250"/>
        <end position="350"/>
    </location>
</feature>
<keyword evidence="1" id="KW-0346">Stress response</keyword>
<dbReference type="PANTHER" id="PTHR11527">
    <property type="entry name" value="HEAT-SHOCK PROTEIN 20 FAMILY MEMBER"/>
    <property type="match status" value="1"/>
</dbReference>
<evidence type="ECO:0000313" key="8">
    <source>
        <dbReference type="Proteomes" id="UP000026961"/>
    </source>
</evidence>
<reference evidence="7" key="2">
    <citation type="submission" date="2018-05" db="EMBL/GenBank/DDBJ databases">
        <title>OgluRS3 (Oryza glumaepatula Reference Sequence Version 3).</title>
        <authorList>
            <person name="Zhang J."/>
            <person name="Kudrna D."/>
            <person name="Lee S."/>
            <person name="Talag J."/>
            <person name="Welchert J."/>
            <person name="Wing R.A."/>
        </authorList>
    </citation>
    <scope>NUCLEOTIDE SEQUENCE [LARGE SCALE GENOMIC DNA]</scope>
</reference>
<evidence type="ECO:0000256" key="4">
    <source>
        <dbReference type="SAM" id="MobiDB-lite"/>
    </source>
</evidence>
<reference evidence="7" key="1">
    <citation type="submission" date="2015-04" db="UniProtKB">
        <authorList>
            <consortium name="EnsemblPlants"/>
        </authorList>
    </citation>
    <scope>IDENTIFICATION</scope>
</reference>
<evidence type="ECO:0000256" key="1">
    <source>
        <dbReference type="ARBA" id="ARBA00023016"/>
    </source>
</evidence>